<keyword evidence="4 10" id="KW-1003">Cell membrane</keyword>
<evidence type="ECO:0000313" key="12">
    <source>
        <dbReference type="EMBL" id="CUN76184.1"/>
    </source>
</evidence>
<protein>
    <recommendedName>
        <fullName evidence="10">Phosphate transport system permease protein</fullName>
    </recommendedName>
</protein>
<feature type="transmembrane region" description="Helical" evidence="9">
    <location>
        <begin position="284"/>
        <end position="303"/>
    </location>
</feature>
<evidence type="ECO:0000256" key="2">
    <source>
        <dbReference type="ARBA" id="ARBA00007069"/>
    </source>
</evidence>
<keyword evidence="6 9" id="KW-0812">Transmembrane</keyword>
<evidence type="ECO:0000256" key="10">
    <source>
        <dbReference type="RuleBase" id="RU363054"/>
    </source>
</evidence>
<dbReference type="PROSITE" id="PS50928">
    <property type="entry name" value="ABC_TM1"/>
    <property type="match status" value="1"/>
</dbReference>
<proteinExistence type="inferred from homology"/>
<keyword evidence="13" id="KW-1185">Reference proteome</keyword>
<organism evidence="12 13">
    <name type="scientific">Sarcina ventriculi</name>
    <name type="common">Clostridium ventriculi</name>
    <dbReference type="NCBI Taxonomy" id="1267"/>
    <lineage>
        <taxon>Bacteria</taxon>
        <taxon>Bacillati</taxon>
        <taxon>Bacillota</taxon>
        <taxon>Clostridia</taxon>
        <taxon>Eubacteriales</taxon>
        <taxon>Clostridiaceae</taxon>
        <taxon>Sarcina</taxon>
    </lineage>
</organism>
<keyword evidence="7 9" id="KW-1133">Transmembrane helix</keyword>
<reference evidence="12 13" key="1">
    <citation type="submission" date="2015-09" db="EMBL/GenBank/DDBJ databases">
        <authorList>
            <consortium name="Pathogen Informatics"/>
            <person name="Wu L."/>
            <person name="Ma J."/>
        </authorList>
    </citation>
    <scope>NUCLEOTIDE SEQUENCE [LARGE SCALE GENOMIC DNA]</scope>
    <source>
        <strain evidence="12 13">2789STDY5834858</strain>
    </source>
</reference>
<evidence type="ECO:0000259" key="11">
    <source>
        <dbReference type="PROSITE" id="PS50928"/>
    </source>
</evidence>
<dbReference type="SUPFAM" id="SSF161098">
    <property type="entry name" value="MetI-like"/>
    <property type="match status" value="1"/>
</dbReference>
<evidence type="ECO:0000313" key="13">
    <source>
        <dbReference type="Proteomes" id="UP000095488"/>
    </source>
</evidence>
<dbReference type="InterPro" id="IPR000515">
    <property type="entry name" value="MetI-like"/>
</dbReference>
<dbReference type="PANTHER" id="PTHR30425:SF1">
    <property type="entry name" value="PHOSPHATE TRANSPORT SYSTEM PERMEASE PROTEIN PSTC"/>
    <property type="match status" value="1"/>
</dbReference>
<dbReference type="EMBL" id="CYZR01000003">
    <property type="protein sequence ID" value="CUN76184.1"/>
    <property type="molecule type" value="Genomic_DNA"/>
</dbReference>
<sequence length="312" mass="32995">MLINEKLVQKQKQSIDKKNKFKKSNAGKYLAEAISEKVFMISAWVAVVSLILIIGFVFYKGLTPFIAKGYSFISFITGTNWYPTSDVFQILPMIIASLGITLGAVVIGVPIGILAAVFIAEIAPKKVAKVISTAVELLAGIPSVLYGLFGLAIIVPGIKVIFNQPKGQSLLAAILVLAIMMLPTIISVSVTALKAVPNTYKEGSLALGASKTETIFKVVIPAAKSGILTGVILGIGRALGETMAVIMVVGNSAIIPDSIFSSVRPLTTNIALEMGYASGVHQEMLFATGVVLFSFILILNLVINKIANKAGK</sequence>
<dbReference type="Pfam" id="PF00528">
    <property type="entry name" value="BPD_transp_1"/>
    <property type="match status" value="1"/>
</dbReference>
<feature type="transmembrane region" description="Helical" evidence="9">
    <location>
        <begin position="94"/>
        <end position="119"/>
    </location>
</feature>
<dbReference type="Proteomes" id="UP000095488">
    <property type="component" value="Unassembled WGS sequence"/>
</dbReference>
<feature type="transmembrane region" description="Helical" evidence="9">
    <location>
        <begin position="38"/>
        <end position="59"/>
    </location>
</feature>
<dbReference type="CDD" id="cd06261">
    <property type="entry name" value="TM_PBP2"/>
    <property type="match status" value="1"/>
</dbReference>
<dbReference type="RefSeq" id="WP_082412320.1">
    <property type="nucleotide sequence ID" value="NZ_BCMV01000066.1"/>
</dbReference>
<dbReference type="NCBIfam" id="TIGR02138">
    <property type="entry name" value="phosphate_pstC"/>
    <property type="match status" value="1"/>
</dbReference>
<comment type="function">
    <text evidence="10">Part of the binding-protein-dependent transport system for phosphate; probably responsible for the translocation of the substrate across the membrane.</text>
</comment>
<evidence type="ECO:0000256" key="9">
    <source>
        <dbReference type="RuleBase" id="RU363032"/>
    </source>
</evidence>
<dbReference type="Gene3D" id="1.10.3720.10">
    <property type="entry name" value="MetI-like"/>
    <property type="match status" value="1"/>
</dbReference>
<comment type="subcellular location">
    <subcellularLocation>
        <location evidence="1 9">Cell membrane</location>
        <topology evidence="1 9">Multi-pass membrane protein</topology>
    </subcellularLocation>
</comment>
<feature type="transmembrane region" description="Helical" evidence="9">
    <location>
        <begin position="170"/>
        <end position="195"/>
    </location>
</feature>
<evidence type="ECO:0000256" key="8">
    <source>
        <dbReference type="ARBA" id="ARBA00023136"/>
    </source>
</evidence>
<feature type="transmembrane region" description="Helical" evidence="9">
    <location>
        <begin position="139"/>
        <end position="158"/>
    </location>
</feature>
<dbReference type="PANTHER" id="PTHR30425">
    <property type="entry name" value="PHOSPHATE TRANSPORT SYSTEM PERMEASE PROTEIN PST"/>
    <property type="match status" value="1"/>
</dbReference>
<dbReference type="InterPro" id="IPR035906">
    <property type="entry name" value="MetI-like_sf"/>
</dbReference>
<accession>A0ABP2ANZ6</accession>
<dbReference type="InterPro" id="IPR011864">
    <property type="entry name" value="Phosphate_PstC"/>
</dbReference>
<feature type="transmembrane region" description="Helical" evidence="9">
    <location>
        <begin position="243"/>
        <end position="264"/>
    </location>
</feature>
<keyword evidence="8 9" id="KW-0472">Membrane</keyword>
<evidence type="ECO:0000256" key="7">
    <source>
        <dbReference type="ARBA" id="ARBA00022989"/>
    </source>
</evidence>
<comment type="similarity">
    <text evidence="2 10">Belongs to the binding-protein-dependent transport system permease family. CysTW subfamily.</text>
</comment>
<dbReference type="InterPro" id="IPR051124">
    <property type="entry name" value="Phosphate_Transport_Permease"/>
</dbReference>
<evidence type="ECO:0000256" key="6">
    <source>
        <dbReference type="ARBA" id="ARBA00022692"/>
    </source>
</evidence>
<evidence type="ECO:0000256" key="5">
    <source>
        <dbReference type="ARBA" id="ARBA00022592"/>
    </source>
</evidence>
<evidence type="ECO:0000256" key="4">
    <source>
        <dbReference type="ARBA" id="ARBA00022475"/>
    </source>
</evidence>
<name>A0ABP2ANZ6_SARVE</name>
<feature type="domain" description="ABC transmembrane type-1" evidence="11">
    <location>
        <begin position="94"/>
        <end position="303"/>
    </location>
</feature>
<comment type="caution">
    <text evidence="12">The sequence shown here is derived from an EMBL/GenBank/DDBJ whole genome shotgun (WGS) entry which is preliminary data.</text>
</comment>
<evidence type="ECO:0000256" key="1">
    <source>
        <dbReference type="ARBA" id="ARBA00004651"/>
    </source>
</evidence>
<keyword evidence="3 9" id="KW-0813">Transport</keyword>
<keyword evidence="5 10" id="KW-0592">Phosphate transport</keyword>
<gene>
    <name evidence="12" type="primary">pstC_2</name>
    <name evidence="12" type="ORF">ERS852473_01019</name>
</gene>
<evidence type="ECO:0000256" key="3">
    <source>
        <dbReference type="ARBA" id="ARBA00022448"/>
    </source>
</evidence>